<feature type="transmembrane region" description="Helical" evidence="1">
    <location>
        <begin position="386"/>
        <end position="406"/>
    </location>
</feature>
<accession>A0A937AGV7</accession>
<sequence length="463" mass="52661">MAEEKFEFTSKAKRTLSIVAIVGVVLLGLGTYFASNSGHHEGGEHAEEMHDGAIMAQDAEGAHVTEDADQDHFEGPAHAEEAHAEDGHGEGHGEHAGNPSWLKRIYASLWINNMYFVGLALLGVFFVAIQYVSQAGWSAALIRIPMSFSSWLPIGGVLTLIIFLVGGHDIFHWTHEYLYDTSSPMYDPIIAGKEGYLNTPFFIGRMVVYFVVWYLMFRWIRSKSLEEDMNGGTAYFKKLRNISAGFIVFFAVTSSTSAWDWILSIDTHWFSTMFGWYVFASWWVTALAAITLVTVLLKEAGYLKVVNTGVLHDLGKFVFAFSIFWTYIWFSQFMLIYYSNIPEETVYFIERMTSDHYSIVFFVNLILNFFFPFLVFMPRDSKRHTVFLKIVTIVVLIGHWFDFYLMVTPGVMKEDGGFGFLEIGMAMLFGVAFLFVALRSLAKLPLVAKNHPMLEEAKHHHVF</sequence>
<feature type="transmembrane region" description="Helical" evidence="1">
    <location>
        <begin position="357"/>
        <end position="377"/>
    </location>
</feature>
<dbReference type="EMBL" id="JAERQG010000002">
    <property type="protein sequence ID" value="MBL0765324.1"/>
    <property type="molecule type" value="Genomic_DNA"/>
</dbReference>
<dbReference type="PANTHER" id="PTHR43044:SF1">
    <property type="entry name" value="QUINOL:CYTOCHROME C OXIDOREDUCTASE QUINONE-BINDING SUBUNIT 2"/>
    <property type="match status" value="1"/>
</dbReference>
<feature type="transmembrane region" description="Helical" evidence="1">
    <location>
        <begin position="109"/>
        <end position="132"/>
    </location>
</feature>
<feature type="transmembrane region" description="Helical" evidence="1">
    <location>
        <begin position="274"/>
        <end position="297"/>
    </location>
</feature>
<dbReference type="PANTHER" id="PTHR43044">
    <property type="match status" value="1"/>
</dbReference>
<evidence type="ECO:0000256" key="1">
    <source>
        <dbReference type="SAM" id="Phobius"/>
    </source>
</evidence>
<dbReference type="Proteomes" id="UP000642920">
    <property type="component" value="Unassembled WGS sequence"/>
</dbReference>
<name>A0A937AGV7_9BACT</name>
<keyword evidence="1" id="KW-1133">Transmembrane helix</keyword>
<proteinExistence type="predicted"/>
<feature type="transmembrane region" description="Helical" evidence="1">
    <location>
        <begin position="144"/>
        <end position="165"/>
    </location>
</feature>
<evidence type="ECO:0000313" key="3">
    <source>
        <dbReference type="Proteomes" id="UP000642920"/>
    </source>
</evidence>
<feature type="transmembrane region" description="Helical" evidence="1">
    <location>
        <begin position="241"/>
        <end position="262"/>
    </location>
</feature>
<protein>
    <submittedName>
        <fullName evidence="2">Quinol:cytochrome C oxidoreductase</fullName>
    </submittedName>
</protein>
<feature type="transmembrane region" description="Helical" evidence="1">
    <location>
        <begin position="202"/>
        <end position="220"/>
    </location>
</feature>
<comment type="caution">
    <text evidence="2">The sequence shown here is derived from an EMBL/GenBank/DDBJ whole genome shotgun (WGS) entry which is preliminary data.</text>
</comment>
<keyword evidence="1" id="KW-0812">Transmembrane</keyword>
<keyword evidence="1" id="KW-0472">Membrane</keyword>
<feature type="transmembrane region" description="Helical" evidence="1">
    <location>
        <begin position="418"/>
        <end position="438"/>
    </location>
</feature>
<dbReference type="RefSeq" id="WP_201919833.1">
    <property type="nucleotide sequence ID" value="NZ_JAERQG010000002.1"/>
</dbReference>
<organism evidence="2 3">
    <name type="scientific">Marivirga atlantica</name>
    <dbReference type="NCBI Taxonomy" id="1548457"/>
    <lineage>
        <taxon>Bacteria</taxon>
        <taxon>Pseudomonadati</taxon>
        <taxon>Bacteroidota</taxon>
        <taxon>Cytophagia</taxon>
        <taxon>Cytophagales</taxon>
        <taxon>Marivirgaceae</taxon>
        <taxon>Marivirga</taxon>
    </lineage>
</organism>
<feature type="transmembrane region" description="Helical" evidence="1">
    <location>
        <begin position="15"/>
        <end position="34"/>
    </location>
</feature>
<evidence type="ECO:0000313" key="2">
    <source>
        <dbReference type="EMBL" id="MBL0765324.1"/>
    </source>
</evidence>
<gene>
    <name evidence="2" type="ORF">JKP34_08695</name>
</gene>
<dbReference type="AlphaFoldDB" id="A0A937AGV7"/>
<feature type="transmembrane region" description="Helical" evidence="1">
    <location>
        <begin position="317"/>
        <end position="337"/>
    </location>
</feature>
<keyword evidence="3" id="KW-1185">Reference proteome</keyword>
<reference evidence="2" key="1">
    <citation type="submission" date="2021-01" db="EMBL/GenBank/DDBJ databases">
        <title>Marivirga sp. nov., isolated from intertidal surface sediments.</title>
        <authorList>
            <person name="Zhang M."/>
        </authorList>
    </citation>
    <scope>NUCLEOTIDE SEQUENCE</scope>
    <source>
        <strain evidence="2">SM1354</strain>
    </source>
</reference>